<dbReference type="GO" id="GO:1902600">
    <property type="term" value="P:proton transmembrane transport"/>
    <property type="evidence" value="ECO:0007669"/>
    <property type="project" value="InterPro"/>
</dbReference>
<sequence length="710" mass="79523">MDWIGLDLTFPITDPTWIFLLVLLIILFAPILLSKLRIPHIIGMILAGLTVGEHGFNILARDSSFELFGKVGLYYIMFLAGLEMNMGDFKETRNKALVLGLLAFIVPIGIGFVANISYLKYSVVTSVLLASMYASHTLVAYPIVTRFGISRHRSVSIAVGGTAVTDTLTLLVLAVIGGLFKGETGGFFWVWLVVKVIFLGGLIIYFFPRIGRWFFHRYNDNVMQFIFVLAMVFLGAGLMEFVGMEGILGAFLAGLVLNRLIPHVSPLMNHLEFVGNALFIPYFLIGVGMLINLRVIFGHGEALKVAAVMIVMALTGKWIACWLTQKIYKMSVLERNLMYGLSNAQAAATLAAVLVGYNIFLPNGERLLNDDVLNGTVLLILVTCIVSSLITERAARKVAMDDSETGKESSTATEKILISLANPNTIEDMMNLSLMIRDTKLKDNLLALNVINDNNTISDNLRMRSRHYLEKAAMTTTAANVSLKQLTRYDLNIASGIIHSVKENEVTSIITGLHRKVNITDSYFGILAENLLKGLNCEIIISKFLIPVNTIKRIVIAVPPKAEYEYGFPRWMEHFCRMGNTLGCRVHFFANEKTTARLQAWIKKRYKQVLTDFSLLEDWNDLLVLTGQVSYDHLLVIISARPGTLSYDSSFEKLPRQLGKYFSNNSLIVLYPNQSGEPLDSSFFSKLYTDTETQHYEKVGKWVYKWFKKS</sequence>
<dbReference type="Pfam" id="PF00999">
    <property type="entry name" value="Na_H_Exchanger"/>
    <property type="match status" value="1"/>
</dbReference>
<evidence type="ECO:0000256" key="6">
    <source>
        <dbReference type="ARBA" id="ARBA00023065"/>
    </source>
</evidence>
<feature type="transmembrane region" description="Helical" evidence="8">
    <location>
        <begin position="303"/>
        <end position="324"/>
    </location>
</feature>
<feature type="transmembrane region" description="Helical" evidence="8">
    <location>
        <begin position="96"/>
        <end position="118"/>
    </location>
</feature>
<dbReference type="PANTHER" id="PTHR43562">
    <property type="entry name" value="NAPA-TYPE SODIUM/HYDROGEN ANTIPORTER"/>
    <property type="match status" value="1"/>
</dbReference>
<dbReference type="EMBL" id="RAZM01000115">
    <property type="protein sequence ID" value="RLT78382.1"/>
    <property type="molecule type" value="Genomic_DNA"/>
</dbReference>
<feature type="transmembrane region" description="Helical" evidence="8">
    <location>
        <begin position="336"/>
        <end position="360"/>
    </location>
</feature>
<name>A0A3L8A5P2_9BACE</name>
<dbReference type="GO" id="GO:0015297">
    <property type="term" value="F:antiporter activity"/>
    <property type="evidence" value="ECO:0007669"/>
    <property type="project" value="UniProtKB-KW"/>
</dbReference>
<reference evidence="10 11" key="1">
    <citation type="submission" date="2018-09" db="EMBL/GenBank/DDBJ databases">
        <title>Murine metabolic-syndrome-specific gut microbial biobank.</title>
        <authorList>
            <person name="Liu C."/>
        </authorList>
    </citation>
    <scope>NUCLEOTIDE SEQUENCE [LARGE SCALE GENOMIC DNA]</scope>
    <source>
        <strain evidence="10 11">0.1X-D8-26</strain>
    </source>
</reference>
<accession>A0A3L8A5P2</accession>
<dbReference type="Proteomes" id="UP000267159">
    <property type="component" value="Unassembled WGS sequence"/>
</dbReference>
<feature type="transmembrane region" description="Helical" evidence="8">
    <location>
        <begin position="124"/>
        <end position="144"/>
    </location>
</feature>
<feature type="transmembrane region" description="Helical" evidence="8">
    <location>
        <begin position="186"/>
        <end position="206"/>
    </location>
</feature>
<dbReference type="STRING" id="1235814.GCA_000613385_00431"/>
<evidence type="ECO:0000313" key="10">
    <source>
        <dbReference type="EMBL" id="RLT78382.1"/>
    </source>
</evidence>
<comment type="subcellular location">
    <subcellularLocation>
        <location evidence="1">Membrane</location>
        <topology evidence="1">Multi-pass membrane protein</topology>
    </subcellularLocation>
</comment>
<evidence type="ECO:0000256" key="1">
    <source>
        <dbReference type="ARBA" id="ARBA00004141"/>
    </source>
</evidence>
<proteinExistence type="predicted"/>
<keyword evidence="7 8" id="KW-0472">Membrane</keyword>
<dbReference type="PANTHER" id="PTHR43562:SF4">
    <property type="entry name" value="NA(+)_H(+) ANTIPORTER NHAS5"/>
    <property type="match status" value="1"/>
</dbReference>
<protein>
    <submittedName>
        <fullName evidence="10">Cation:proton antiporter</fullName>
    </submittedName>
</protein>
<dbReference type="AlphaFoldDB" id="A0A3L8A5P2"/>
<organism evidence="10 11">
    <name type="scientific">Bacteroides acidifaciens</name>
    <dbReference type="NCBI Taxonomy" id="85831"/>
    <lineage>
        <taxon>Bacteria</taxon>
        <taxon>Pseudomonadati</taxon>
        <taxon>Bacteroidota</taxon>
        <taxon>Bacteroidia</taxon>
        <taxon>Bacteroidales</taxon>
        <taxon>Bacteroidaceae</taxon>
        <taxon>Bacteroides</taxon>
    </lineage>
</organism>
<dbReference type="GO" id="GO:0016020">
    <property type="term" value="C:membrane"/>
    <property type="evidence" value="ECO:0007669"/>
    <property type="project" value="UniProtKB-SubCell"/>
</dbReference>
<comment type="caution">
    <text evidence="10">The sequence shown here is derived from an EMBL/GenBank/DDBJ whole genome shotgun (WGS) entry which is preliminary data.</text>
</comment>
<dbReference type="RefSeq" id="WP_121767408.1">
    <property type="nucleotide sequence ID" value="NZ_CAQPIV010000106.1"/>
</dbReference>
<keyword evidence="2" id="KW-0813">Transport</keyword>
<evidence type="ECO:0000256" key="8">
    <source>
        <dbReference type="SAM" id="Phobius"/>
    </source>
</evidence>
<feature type="transmembrane region" description="Helical" evidence="8">
    <location>
        <begin position="218"/>
        <end position="236"/>
    </location>
</feature>
<keyword evidence="4 8" id="KW-0812">Transmembrane</keyword>
<dbReference type="Gene3D" id="1.20.1530.20">
    <property type="match status" value="1"/>
</dbReference>
<evidence type="ECO:0000256" key="5">
    <source>
        <dbReference type="ARBA" id="ARBA00022989"/>
    </source>
</evidence>
<dbReference type="InterPro" id="IPR006153">
    <property type="entry name" value="Cation/H_exchanger_TM"/>
</dbReference>
<evidence type="ECO:0000256" key="7">
    <source>
        <dbReference type="ARBA" id="ARBA00023136"/>
    </source>
</evidence>
<dbReference type="InterPro" id="IPR038770">
    <property type="entry name" value="Na+/solute_symporter_sf"/>
</dbReference>
<feature type="transmembrane region" description="Helical" evidence="8">
    <location>
        <begin position="16"/>
        <end position="34"/>
    </location>
</feature>
<feature type="transmembrane region" description="Helical" evidence="8">
    <location>
        <begin position="273"/>
        <end position="297"/>
    </location>
</feature>
<evidence type="ECO:0000256" key="4">
    <source>
        <dbReference type="ARBA" id="ARBA00022692"/>
    </source>
</evidence>
<evidence type="ECO:0000259" key="9">
    <source>
        <dbReference type="Pfam" id="PF00999"/>
    </source>
</evidence>
<evidence type="ECO:0000256" key="3">
    <source>
        <dbReference type="ARBA" id="ARBA00022449"/>
    </source>
</evidence>
<gene>
    <name evidence="10" type="ORF">D7Y07_19595</name>
</gene>
<feature type="transmembrane region" description="Helical" evidence="8">
    <location>
        <begin position="372"/>
        <end position="390"/>
    </location>
</feature>
<evidence type="ECO:0000256" key="2">
    <source>
        <dbReference type="ARBA" id="ARBA00022448"/>
    </source>
</evidence>
<feature type="transmembrane region" description="Helical" evidence="8">
    <location>
        <begin position="156"/>
        <end position="180"/>
    </location>
</feature>
<keyword evidence="5 8" id="KW-1133">Transmembrane helix</keyword>
<feature type="domain" description="Cation/H+ exchanger transmembrane" evidence="9">
    <location>
        <begin position="24"/>
        <end position="393"/>
    </location>
</feature>
<keyword evidence="3" id="KW-0050">Antiport</keyword>
<keyword evidence="6" id="KW-0406">Ion transport</keyword>
<evidence type="ECO:0000313" key="11">
    <source>
        <dbReference type="Proteomes" id="UP000267159"/>
    </source>
</evidence>